<dbReference type="SUPFAM" id="SSF53474">
    <property type="entry name" value="alpha/beta-Hydrolases"/>
    <property type="match status" value="1"/>
</dbReference>
<feature type="domain" description="AB hydrolase-1" evidence="1">
    <location>
        <begin position="5"/>
        <end position="232"/>
    </location>
</feature>
<gene>
    <name evidence="2" type="ORF">SAMN05878282_101750</name>
</gene>
<dbReference type="AlphaFoldDB" id="A0A1N6P450"/>
<dbReference type="EMBL" id="FTMP01000001">
    <property type="protein sequence ID" value="SIP99130.1"/>
    <property type="molecule type" value="Genomic_DNA"/>
</dbReference>
<reference evidence="2 3" key="1">
    <citation type="submission" date="2017-01" db="EMBL/GenBank/DDBJ databases">
        <authorList>
            <person name="Mah S.A."/>
            <person name="Swanson W.J."/>
            <person name="Moy G.W."/>
            <person name="Vacquier V.D."/>
        </authorList>
    </citation>
    <scope>NUCLEOTIDE SEQUENCE [LARGE SCALE GENOMIC DNA]</scope>
    <source>
        <strain evidence="2 3">RU36E</strain>
    </source>
</reference>
<dbReference type="Pfam" id="PF12697">
    <property type="entry name" value="Abhydrolase_6"/>
    <property type="match status" value="1"/>
</dbReference>
<dbReference type="RefSeq" id="WP_076424217.1">
    <property type="nucleotide sequence ID" value="NZ_FTMP01000001.1"/>
</dbReference>
<evidence type="ECO:0000313" key="2">
    <source>
        <dbReference type="EMBL" id="SIP99130.1"/>
    </source>
</evidence>
<dbReference type="InterPro" id="IPR029058">
    <property type="entry name" value="AB_hydrolase_fold"/>
</dbReference>
<evidence type="ECO:0000259" key="1">
    <source>
        <dbReference type="Pfam" id="PF12697"/>
    </source>
</evidence>
<protein>
    <submittedName>
        <fullName evidence="2">Pimeloyl-[acyl-carrier protein] methyl ester esterase</fullName>
    </submittedName>
</protein>
<name>A0A1N6P450_AQUAC</name>
<sequence length="243" mass="25867">MRDHLILLPGWGLGSLPLEVLAEALRGLDPALKVDIEPLPELASGEPRDWLLELDERLPPHTWLGGWSLGGMLASELAALRGERCRGLLTLASNPCFVAGADWPHGMDEATFDVFVAGCHDHPAATLKRFSLLCTQGSTEARGLARQLQAAAPHLAPEVLLAGLEVLGNFDGRSALQRFAGPQLHLLAGADALVPAEVAGELLVLQPDIEVGLIEEVSHAFPLERPHEVAAAIHAFITEAGDV</sequence>
<evidence type="ECO:0000313" key="3">
    <source>
        <dbReference type="Proteomes" id="UP000185841"/>
    </source>
</evidence>
<dbReference type="Proteomes" id="UP000185841">
    <property type="component" value="Unassembled WGS sequence"/>
</dbReference>
<organism evidence="2 3">
    <name type="scientific">Aquipseudomonas alcaligenes</name>
    <name type="common">Pseudomonas alcaligenes</name>
    <dbReference type="NCBI Taxonomy" id="43263"/>
    <lineage>
        <taxon>Bacteria</taxon>
        <taxon>Pseudomonadati</taxon>
        <taxon>Pseudomonadota</taxon>
        <taxon>Gammaproteobacteria</taxon>
        <taxon>Pseudomonadales</taxon>
        <taxon>Pseudomonadaceae</taxon>
        <taxon>Aquipseudomonas</taxon>
    </lineage>
</organism>
<dbReference type="Gene3D" id="3.40.50.1820">
    <property type="entry name" value="alpha/beta hydrolase"/>
    <property type="match status" value="1"/>
</dbReference>
<proteinExistence type="predicted"/>
<dbReference type="InterPro" id="IPR000073">
    <property type="entry name" value="AB_hydrolase_1"/>
</dbReference>
<accession>A0A1N6P450</accession>